<keyword evidence="2" id="KW-0812">Transmembrane</keyword>
<keyword evidence="3" id="KW-0496">Mitochondrion</keyword>
<keyword evidence="2" id="KW-1133">Transmembrane helix</keyword>
<geneLocation type="mitochondrion" evidence="3"/>
<dbReference type="AlphaFoldDB" id="A0A096VPF1"/>
<keyword evidence="2" id="KW-0472">Membrane</keyword>
<organism evidence="3">
    <name type="scientific">Elaphe taeniura</name>
    <name type="common">beauty snake</name>
    <dbReference type="NCBI Taxonomy" id="74398"/>
    <lineage>
        <taxon>Eukaryota</taxon>
        <taxon>Metazoa</taxon>
        <taxon>Chordata</taxon>
        <taxon>Craniata</taxon>
        <taxon>Vertebrata</taxon>
        <taxon>Euteleostomi</taxon>
        <taxon>Lepidosauria</taxon>
        <taxon>Squamata</taxon>
        <taxon>Bifurcata</taxon>
        <taxon>Unidentata</taxon>
        <taxon>Episquamata</taxon>
        <taxon>Toxicofera</taxon>
        <taxon>Serpentes</taxon>
        <taxon>Colubroidea</taxon>
        <taxon>Colubridae</taxon>
        <taxon>Colubrinae</taxon>
        <taxon>Elaphe</taxon>
    </lineage>
</organism>
<reference evidence="3" key="1">
    <citation type="journal article" date="2014" name="Mitochondrial DNA">
        <title>The complete mitochondrial genome of Oocatochus rufodorsatus (Reptilia, Serpentes, Colubridae).</title>
        <authorList>
            <person name="Li E."/>
            <person name="Sun F."/>
            <person name="Zhang R."/>
            <person name="Chen J."/>
            <person name="Wu X."/>
        </authorList>
    </citation>
    <scope>NUCLEOTIDE SEQUENCE</scope>
    <source>
        <tissue evidence="3">Muscle</tissue>
    </source>
</reference>
<feature type="transmembrane region" description="Helical" evidence="2">
    <location>
        <begin position="6"/>
        <end position="24"/>
    </location>
</feature>
<protein>
    <submittedName>
        <fullName evidence="3">ATP synthase F0 subunit 8</fullName>
    </submittedName>
</protein>
<dbReference type="EMBL" id="KC990021">
    <property type="protein sequence ID" value="AGS12981.1"/>
    <property type="molecule type" value="Genomic_DNA"/>
</dbReference>
<sequence>MPQLDTIYTLMTFLWTWTTLHLMMQKIKTTMMTMNPTTPPSHNKPPITLPWL</sequence>
<gene>
    <name evidence="3" type="primary">ATP8</name>
</gene>
<evidence type="ECO:0000256" key="1">
    <source>
        <dbReference type="SAM" id="MobiDB-lite"/>
    </source>
</evidence>
<dbReference type="CTD" id="4509"/>
<dbReference type="RefSeq" id="YP_009092119.1">
    <property type="nucleotide sequence ID" value="NC_025275.1"/>
</dbReference>
<feature type="region of interest" description="Disordered" evidence="1">
    <location>
        <begin position="33"/>
        <end position="52"/>
    </location>
</feature>
<name>A0A096VPF1_9SAUR</name>
<accession>A0A096VPF1</accession>
<evidence type="ECO:0000256" key="2">
    <source>
        <dbReference type="SAM" id="Phobius"/>
    </source>
</evidence>
<evidence type="ECO:0000313" key="3">
    <source>
        <dbReference type="EMBL" id="AGS12981.1"/>
    </source>
</evidence>
<proteinExistence type="predicted"/>
<dbReference type="GeneID" id="20832471"/>